<dbReference type="OrthoDB" id="6018988at2"/>
<evidence type="ECO:0000313" key="3">
    <source>
        <dbReference type="EMBL" id="TWI51619.1"/>
    </source>
</evidence>
<dbReference type="Proteomes" id="UP000315112">
    <property type="component" value="Unassembled WGS sequence"/>
</dbReference>
<keyword evidence="5" id="KW-1185">Reference proteome</keyword>
<evidence type="ECO:0000313" key="4">
    <source>
        <dbReference type="Proteomes" id="UP000315112"/>
    </source>
</evidence>
<accession>A0A562Q4D7</accession>
<dbReference type="EMBL" id="VLKW01000001">
    <property type="protein sequence ID" value="TWI51619.1"/>
    <property type="molecule type" value="Genomic_DNA"/>
</dbReference>
<evidence type="ECO:0000313" key="5">
    <source>
        <dbReference type="Proteomes" id="UP000437862"/>
    </source>
</evidence>
<dbReference type="Gene3D" id="3.20.20.80">
    <property type="entry name" value="Glycosidases"/>
    <property type="match status" value="1"/>
</dbReference>
<reference evidence="3" key="2">
    <citation type="submission" date="2019-07" db="EMBL/GenBank/DDBJ databases">
        <authorList>
            <person name="Whitman W."/>
            <person name="Huntemann M."/>
            <person name="Clum A."/>
            <person name="Pillay M."/>
            <person name="Palaniappan K."/>
            <person name="Varghese N."/>
            <person name="Mikhailova N."/>
            <person name="Stamatis D."/>
            <person name="Reddy T."/>
            <person name="Daum C."/>
            <person name="Shapiro N."/>
            <person name="Ivanova N."/>
            <person name="Kyrpides N."/>
            <person name="Woyke T."/>
        </authorList>
    </citation>
    <scope>NUCLEOTIDE SEQUENCE</scope>
    <source>
        <strain evidence="3">CGMCC 1.10685</strain>
    </source>
</reference>
<dbReference type="SUPFAM" id="SSF51445">
    <property type="entry name" value="(Trans)glycosidases"/>
    <property type="match status" value="1"/>
</dbReference>
<dbReference type="Proteomes" id="UP000437862">
    <property type="component" value="Chromosome"/>
</dbReference>
<organism evidence="3 4">
    <name type="scientific">Pseudoduganella flava</name>
    <dbReference type="NCBI Taxonomy" id="871742"/>
    <lineage>
        <taxon>Bacteria</taxon>
        <taxon>Pseudomonadati</taxon>
        <taxon>Pseudomonadota</taxon>
        <taxon>Betaproteobacteria</taxon>
        <taxon>Burkholderiales</taxon>
        <taxon>Oxalobacteraceae</taxon>
        <taxon>Telluria group</taxon>
        <taxon>Pseudoduganella</taxon>
    </lineage>
</organism>
<dbReference type="InterPro" id="IPR017853">
    <property type="entry name" value="GH"/>
</dbReference>
<dbReference type="GO" id="GO:0016787">
    <property type="term" value="F:hydrolase activity"/>
    <property type="evidence" value="ECO:0007669"/>
    <property type="project" value="UniProtKB-KW"/>
</dbReference>
<dbReference type="PANTHER" id="PTHR42976:SF1">
    <property type="entry name" value="GH18 DOMAIN-CONTAINING PROTEIN-RELATED"/>
    <property type="match status" value="1"/>
</dbReference>
<keyword evidence="1" id="KW-0732">Signal</keyword>
<gene>
    <name evidence="2" type="ORF">GO485_22955</name>
    <name evidence="3" type="ORF">IP92_00606</name>
</gene>
<proteinExistence type="predicted"/>
<dbReference type="PANTHER" id="PTHR42976">
    <property type="entry name" value="BIFUNCTIONAL CHITINASE/LYSOZYME-RELATED"/>
    <property type="match status" value="1"/>
</dbReference>
<evidence type="ECO:0000313" key="2">
    <source>
        <dbReference type="EMBL" id="QGZ41629.1"/>
    </source>
</evidence>
<evidence type="ECO:0000256" key="1">
    <source>
        <dbReference type="SAM" id="SignalP"/>
    </source>
</evidence>
<reference evidence="2 5" key="3">
    <citation type="submission" date="2019-12" db="EMBL/GenBank/DDBJ databases">
        <title>Draft Genome Sequences of Six Type Strains of the Genus Massilia.</title>
        <authorList>
            <person name="Miess H."/>
            <person name="Frediansyah A."/>
            <person name="Goeker M."/>
            <person name="Gross H."/>
        </authorList>
    </citation>
    <scope>NUCLEOTIDE SEQUENCE [LARGE SCALE GENOMIC DNA]</scope>
    <source>
        <strain evidence="2 5">DSM 26639</strain>
    </source>
</reference>
<feature type="signal peptide" evidence="1">
    <location>
        <begin position="1"/>
        <end position="19"/>
    </location>
</feature>
<protein>
    <submittedName>
        <fullName evidence="2">Glycosyl hydrolase</fullName>
    </submittedName>
</protein>
<name>A0A562Q4D7_9BURK</name>
<sequence length="333" mass="35232">MRRFIAATLAASLATAAFAATPAAAPFVASPYKHLTQHRPEAGNVITVNPEGKPMPWLALPGRTAALTWAFANGECGDELWDGRPGQAVADANVAAFAKAGAGYIVSTGGQGGVFTCASDAGMERFVQRYLSPQLLGFDFDIEENQTPAQIASLARRVAAVQKKYPRLRFSFTIATHAASDGSRRSLNTTGEAVLQALRASNVRDYLLNLMVMDYGPTAPGVCVVKEGHCDMAASALQAARNVHEKYGVPYAQIELTPMIGINDVVENVFTPADGEALARAVREQGMAGLHWWSVDRDTPCTRPVTGADAQCHTMPGVPAGAFGRAMGKAAAR</sequence>
<dbReference type="AlphaFoldDB" id="A0A562Q4D7"/>
<reference evidence="3 4" key="1">
    <citation type="journal article" date="2015" name="Stand. Genomic Sci.">
        <title>Genomic Encyclopedia of Bacterial and Archaeal Type Strains, Phase III: the genomes of soil and plant-associated and newly described type strains.</title>
        <authorList>
            <person name="Whitman W.B."/>
            <person name="Woyke T."/>
            <person name="Klenk H.P."/>
            <person name="Zhou Y."/>
            <person name="Lilburn T.G."/>
            <person name="Beck B.J."/>
            <person name="De Vos P."/>
            <person name="Vandamme P."/>
            <person name="Eisen J.A."/>
            <person name="Garrity G."/>
            <person name="Hugenholtz P."/>
            <person name="Kyrpides N.C."/>
        </authorList>
    </citation>
    <scope>NUCLEOTIDE SEQUENCE [LARGE SCALE GENOMIC DNA]</scope>
    <source>
        <strain evidence="3 4">CGMCC 1.10685</strain>
    </source>
</reference>
<feature type="chain" id="PRO_5044618221" evidence="1">
    <location>
        <begin position="20"/>
        <end position="333"/>
    </location>
</feature>
<dbReference type="EMBL" id="CP046904">
    <property type="protein sequence ID" value="QGZ41629.1"/>
    <property type="molecule type" value="Genomic_DNA"/>
</dbReference>
<keyword evidence="2" id="KW-0378">Hydrolase</keyword>
<dbReference type="InterPro" id="IPR052750">
    <property type="entry name" value="GH18_Chitinase"/>
</dbReference>
<dbReference type="RefSeq" id="WP_145873015.1">
    <property type="nucleotide sequence ID" value="NZ_CP046904.1"/>
</dbReference>